<keyword evidence="3" id="KW-0597">Phosphoprotein</keyword>
<protein>
    <recommendedName>
        <fullName evidence="2">histidine kinase</fullName>
        <ecNumber evidence="2">2.7.13.3</ecNumber>
    </recommendedName>
</protein>
<dbReference type="EMBL" id="BMZS01000001">
    <property type="protein sequence ID" value="GHD38932.1"/>
    <property type="molecule type" value="Genomic_DNA"/>
</dbReference>
<organism evidence="9 10">
    <name type="scientific">Thalassobaculum fulvum</name>
    <dbReference type="NCBI Taxonomy" id="1633335"/>
    <lineage>
        <taxon>Bacteria</taxon>
        <taxon>Pseudomonadati</taxon>
        <taxon>Pseudomonadota</taxon>
        <taxon>Alphaproteobacteria</taxon>
        <taxon>Rhodospirillales</taxon>
        <taxon>Thalassobaculaceae</taxon>
        <taxon>Thalassobaculum</taxon>
    </lineage>
</organism>
<evidence type="ECO:0000256" key="2">
    <source>
        <dbReference type="ARBA" id="ARBA00012438"/>
    </source>
</evidence>
<dbReference type="PRINTS" id="PR00344">
    <property type="entry name" value="BCTRLSENSOR"/>
</dbReference>
<accession>A0A919CMW3</accession>
<keyword evidence="7" id="KW-0472">Membrane</keyword>
<dbReference type="Pfam" id="PF02518">
    <property type="entry name" value="HATPase_c"/>
    <property type="match status" value="1"/>
</dbReference>
<proteinExistence type="predicted"/>
<feature type="transmembrane region" description="Helical" evidence="7">
    <location>
        <begin position="170"/>
        <end position="192"/>
    </location>
</feature>
<evidence type="ECO:0000256" key="1">
    <source>
        <dbReference type="ARBA" id="ARBA00000085"/>
    </source>
</evidence>
<dbReference type="GO" id="GO:0000155">
    <property type="term" value="F:phosphorelay sensor kinase activity"/>
    <property type="evidence" value="ECO:0007669"/>
    <property type="project" value="InterPro"/>
</dbReference>
<dbReference type="AlphaFoldDB" id="A0A919CMW3"/>
<evidence type="ECO:0000259" key="8">
    <source>
        <dbReference type="PROSITE" id="PS50109"/>
    </source>
</evidence>
<dbReference type="CDD" id="cd00082">
    <property type="entry name" value="HisKA"/>
    <property type="match status" value="1"/>
</dbReference>
<dbReference type="SUPFAM" id="SSF55874">
    <property type="entry name" value="ATPase domain of HSP90 chaperone/DNA topoisomerase II/histidine kinase"/>
    <property type="match status" value="1"/>
</dbReference>
<dbReference type="RefSeq" id="WP_189986882.1">
    <property type="nucleotide sequence ID" value="NZ_BMZS01000001.1"/>
</dbReference>
<evidence type="ECO:0000256" key="7">
    <source>
        <dbReference type="SAM" id="Phobius"/>
    </source>
</evidence>
<dbReference type="PANTHER" id="PTHR43711">
    <property type="entry name" value="TWO-COMPONENT HISTIDINE KINASE"/>
    <property type="match status" value="1"/>
</dbReference>
<dbReference type="InterPro" id="IPR005467">
    <property type="entry name" value="His_kinase_dom"/>
</dbReference>
<dbReference type="PROSITE" id="PS50109">
    <property type="entry name" value="HIS_KIN"/>
    <property type="match status" value="1"/>
</dbReference>
<dbReference type="SMART" id="SM00388">
    <property type="entry name" value="HisKA"/>
    <property type="match status" value="1"/>
</dbReference>
<name>A0A919CMW3_9PROT</name>
<dbReference type="InterPro" id="IPR004358">
    <property type="entry name" value="Sig_transdc_His_kin-like_C"/>
</dbReference>
<dbReference type="InterPro" id="IPR003661">
    <property type="entry name" value="HisK_dim/P_dom"/>
</dbReference>
<gene>
    <name evidence="9" type="ORF">GCM10017083_00250</name>
</gene>
<keyword evidence="10" id="KW-1185">Reference proteome</keyword>
<keyword evidence="4" id="KW-0808">Transferase</keyword>
<evidence type="ECO:0000313" key="9">
    <source>
        <dbReference type="EMBL" id="GHD38932.1"/>
    </source>
</evidence>
<sequence>MAAVVGLAVIFLTLITLHDQELRRERNAHAYLLTNNNWAVGQLAYELERFLGSLDRFMLGEPDTDREALSTRFELLWSRIPVLLHGDQTQEVRKVAGAAELLDGLMATLRSLDPEVAALRRGDRDRYLRIHEALTAWRPAVQNLTQEVYYGEHFRQLAEETRAGYRRAELYQWAILLVVVVLTAFLGAEVLLSSRRARNEIGARLAAEAANLAKSNFLATVSHELRTPLNAIMGFAEIQERQIFGPLPERYHGYSRDIHTSAAHLLSVLDAILDMARIDSRRIVLDEEAFDPAAAVQTAVRMIAADSERNGITLAVDVQATGVSLFADQRMFRQILLNLLANAVRFTPRDGRIEVWLGRDGPGLALRVRDTGIGIPPEAVPRVTEAFFQADQSHARRHQGTGLGLSLVKGFAELHEGSVAIDSEVGRGTVVTVVFPEARVLGGASAAA</sequence>
<keyword evidence="6" id="KW-0902">Two-component regulatory system</keyword>
<comment type="caution">
    <text evidence="9">The sequence shown here is derived from an EMBL/GenBank/DDBJ whole genome shotgun (WGS) entry which is preliminary data.</text>
</comment>
<dbReference type="Gene3D" id="1.10.287.130">
    <property type="match status" value="1"/>
</dbReference>
<dbReference type="SMART" id="SM00387">
    <property type="entry name" value="HATPase_c"/>
    <property type="match status" value="1"/>
</dbReference>
<comment type="catalytic activity">
    <reaction evidence="1">
        <text>ATP + protein L-histidine = ADP + protein N-phospho-L-histidine.</text>
        <dbReference type="EC" id="2.7.13.3"/>
    </reaction>
</comment>
<dbReference type="Proteomes" id="UP000630353">
    <property type="component" value="Unassembled WGS sequence"/>
</dbReference>
<evidence type="ECO:0000313" key="10">
    <source>
        <dbReference type="Proteomes" id="UP000630353"/>
    </source>
</evidence>
<dbReference type="Gene3D" id="3.30.565.10">
    <property type="entry name" value="Histidine kinase-like ATPase, C-terminal domain"/>
    <property type="match status" value="1"/>
</dbReference>
<dbReference type="Pfam" id="PF00512">
    <property type="entry name" value="HisKA"/>
    <property type="match status" value="1"/>
</dbReference>
<dbReference type="InterPro" id="IPR036890">
    <property type="entry name" value="HATPase_C_sf"/>
</dbReference>
<dbReference type="SUPFAM" id="SSF47384">
    <property type="entry name" value="Homodimeric domain of signal transducing histidine kinase"/>
    <property type="match status" value="1"/>
</dbReference>
<dbReference type="InterPro" id="IPR003594">
    <property type="entry name" value="HATPase_dom"/>
</dbReference>
<evidence type="ECO:0000256" key="3">
    <source>
        <dbReference type="ARBA" id="ARBA00022553"/>
    </source>
</evidence>
<feature type="domain" description="Histidine kinase" evidence="8">
    <location>
        <begin position="220"/>
        <end position="439"/>
    </location>
</feature>
<reference evidence="9" key="1">
    <citation type="journal article" date="2014" name="Int. J. Syst. Evol. Microbiol.">
        <title>Complete genome sequence of Corynebacterium casei LMG S-19264T (=DSM 44701T), isolated from a smear-ripened cheese.</title>
        <authorList>
            <consortium name="US DOE Joint Genome Institute (JGI-PGF)"/>
            <person name="Walter F."/>
            <person name="Albersmeier A."/>
            <person name="Kalinowski J."/>
            <person name="Ruckert C."/>
        </authorList>
    </citation>
    <scope>NUCLEOTIDE SEQUENCE</scope>
    <source>
        <strain evidence="9">KCTC 42651</strain>
    </source>
</reference>
<dbReference type="EC" id="2.7.13.3" evidence="2"/>
<evidence type="ECO:0000256" key="4">
    <source>
        <dbReference type="ARBA" id="ARBA00022679"/>
    </source>
</evidence>
<keyword evidence="7" id="KW-0812">Transmembrane</keyword>
<evidence type="ECO:0000256" key="5">
    <source>
        <dbReference type="ARBA" id="ARBA00022777"/>
    </source>
</evidence>
<dbReference type="FunFam" id="3.30.565.10:FF:000006">
    <property type="entry name" value="Sensor histidine kinase WalK"/>
    <property type="match status" value="1"/>
</dbReference>
<evidence type="ECO:0000256" key="6">
    <source>
        <dbReference type="ARBA" id="ARBA00023012"/>
    </source>
</evidence>
<keyword evidence="7" id="KW-1133">Transmembrane helix</keyword>
<reference evidence="9" key="2">
    <citation type="submission" date="2020-09" db="EMBL/GenBank/DDBJ databases">
        <authorList>
            <person name="Sun Q."/>
            <person name="Kim S."/>
        </authorList>
    </citation>
    <scope>NUCLEOTIDE SEQUENCE</scope>
    <source>
        <strain evidence="9">KCTC 42651</strain>
    </source>
</reference>
<dbReference type="InterPro" id="IPR036097">
    <property type="entry name" value="HisK_dim/P_sf"/>
</dbReference>
<keyword evidence="5" id="KW-0418">Kinase</keyword>
<dbReference type="InterPro" id="IPR050736">
    <property type="entry name" value="Sensor_HK_Regulatory"/>
</dbReference>
<dbReference type="PANTHER" id="PTHR43711:SF1">
    <property type="entry name" value="HISTIDINE KINASE 1"/>
    <property type="match status" value="1"/>
</dbReference>